<dbReference type="PANTHER" id="PTHR44040">
    <property type="entry name" value="RETINOBLASTOMA-BINDING PROTEIN 5"/>
    <property type="match status" value="1"/>
</dbReference>
<dbReference type="PROSITE" id="PS50294">
    <property type="entry name" value="WD_REPEATS_REGION"/>
    <property type="match status" value="1"/>
</dbReference>
<reference evidence="7" key="1">
    <citation type="submission" date="2021-06" db="EMBL/GenBank/DDBJ databases">
        <authorList>
            <consortium name="DOE Joint Genome Institute"/>
            <person name="Mondo S.J."/>
            <person name="Amses K.R."/>
            <person name="Simmons D.R."/>
            <person name="Longcore J.E."/>
            <person name="Seto K."/>
            <person name="Alves G.H."/>
            <person name="Bonds A.E."/>
            <person name="Quandt C.A."/>
            <person name="Davis W.J."/>
            <person name="Chang Y."/>
            <person name="Letcher P.M."/>
            <person name="Powell M.J."/>
            <person name="Kuo A."/>
            <person name="Labutti K."/>
            <person name="Pangilinan J."/>
            <person name="Andreopoulos W."/>
            <person name="Tritt A."/>
            <person name="Riley R."/>
            <person name="Hundley H."/>
            <person name="Johnson J."/>
            <person name="Lipzen A."/>
            <person name="Barry K."/>
            <person name="Berbee M.L."/>
            <person name="Buchler N.E."/>
            <person name="Grigoriev I.V."/>
            <person name="Spatafora J.W."/>
            <person name="Stajich J.E."/>
            <person name="James T.Y."/>
        </authorList>
    </citation>
    <scope>NUCLEOTIDE SEQUENCE</scope>
    <source>
        <strain evidence="7">AG</strain>
    </source>
</reference>
<dbReference type="RefSeq" id="XP_051442445.1">
    <property type="nucleotide sequence ID" value="XM_051590753.1"/>
</dbReference>
<dbReference type="InterPro" id="IPR037850">
    <property type="entry name" value="RBBP5/Swd1"/>
</dbReference>
<evidence type="ECO:0000256" key="1">
    <source>
        <dbReference type="ARBA" id="ARBA00004123"/>
    </source>
</evidence>
<dbReference type="SMART" id="SM00320">
    <property type="entry name" value="WD40"/>
    <property type="match status" value="6"/>
</dbReference>
<feature type="region of interest" description="Disordered" evidence="6">
    <location>
        <begin position="148"/>
        <end position="170"/>
    </location>
</feature>
<dbReference type="Pfam" id="PF00400">
    <property type="entry name" value="WD40"/>
    <property type="match status" value="3"/>
</dbReference>
<evidence type="ECO:0000256" key="6">
    <source>
        <dbReference type="SAM" id="MobiDB-lite"/>
    </source>
</evidence>
<dbReference type="InterPro" id="IPR036322">
    <property type="entry name" value="WD40_repeat_dom_sf"/>
</dbReference>
<dbReference type="PROSITE" id="PS00678">
    <property type="entry name" value="WD_REPEATS_1"/>
    <property type="match status" value="1"/>
</dbReference>
<dbReference type="EMBL" id="MU620940">
    <property type="protein sequence ID" value="KAI8577441.1"/>
    <property type="molecule type" value="Genomic_DNA"/>
</dbReference>
<comment type="subcellular location">
    <subcellularLocation>
        <location evidence="1">Nucleus</location>
    </subcellularLocation>
</comment>
<sequence length="475" mass="54240">MNLELLDPWEQEYPQVIEDTLEDGYVLNCRFNRKGTLLAAGCLDGRCVIWDFDTKGVSRNLHGHVKQVASISWSRNGKYLLSASKDWTCILWDLVTGKKKQKIRFDTQLMMAQMHPTDNLKFVAALSQESPVIVDMNDGTVRKYELPTELPSDEDASDKDKDQQVAEKPRSYTTAISWNKSGDRIYAGTSKGFLNVIDTQTRKLIYSVRITNTSIKGLQVSRKGRDIVVNANDRIIRVYTINEETGIPKLQNKFQDLVNRIQWNQVCFSPDGEFIIGGSAHKAEHNIYIWDKNMGNLVKILEGPKEPLDDLTWHPIRPVIASVSTYGNIHIWATSRDENWSAFAPDFIELEENLDYEEKEDEFDVVPEEEVSKRKQGDEDIKVDVATFEGISAFVDSEDDGEQDEIYHLPTIHNNDSDDAVDDSGRKKRKQKRKREKILAAATTNTPPIAKPEEVKEEFVEIAEDMAVDKKPKIW</sequence>
<dbReference type="Gene3D" id="2.130.10.10">
    <property type="entry name" value="YVTN repeat-like/Quinoprotein amine dehydrogenase"/>
    <property type="match status" value="2"/>
</dbReference>
<reference evidence="7" key="2">
    <citation type="journal article" date="2022" name="Proc. Natl. Acad. Sci. U.S.A.">
        <title>Diploid-dominant life cycles characterize the early evolution of Fungi.</title>
        <authorList>
            <person name="Amses K.R."/>
            <person name="Simmons D.R."/>
            <person name="Longcore J.E."/>
            <person name="Mondo S.J."/>
            <person name="Seto K."/>
            <person name="Jeronimo G.H."/>
            <person name="Bonds A.E."/>
            <person name="Quandt C.A."/>
            <person name="Davis W.J."/>
            <person name="Chang Y."/>
            <person name="Federici B.A."/>
            <person name="Kuo A."/>
            <person name="LaButti K."/>
            <person name="Pangilinan J."/>
            <person name="Andreopoulos W."/>
            <person name="Tritt A."/>
            <person name="Riley R."/>
            <person name="Hundley H."/>
            <person name="Johnson J."/>
            <person name="Lipzen A."/>
            <person name="Barry K."/>
            <person name="Lang B.F."/>
            <person name="Cuomo C.A."/>
            <person name="Buchler N.E."/>
            <person name="Grigoriev I.V."/>
            <person name="Spatafora J.W."/>
            <person name="Stajich J.E."/>
            <person name="James T.Y."/>
        </authorList>
    </citation>
    <scope>NUCLEOTIDE SEQUENCE</scope>
    <source>
        <strain evidence="7">AG</strain>
    </source>
</reference>
<accession>A0AAD5HCD2</accession>
<evidence type="ECO:0000313" key="8">
    <source>
        <dbReference type="Proteomes" id="UP001206595"/>
    </source>
</evidence>
<feature type="repeat" description="WD" evidence="5">
    <location>
        <begin position="61"/>
        <end position="102"/>
    </location>
</feature>
<name>A0AAD5HCD2_UMBRA</name>
<dbReference type="Proteomes" id="UP001206595">
    <property type="component" value="Unassembled WGS sequence"/>
</dbReference>
<feature type="compositionally biased region" description="Basic residues" evidence="6">
    <location>
        <begin position="426"/>
        <end position="436"/>
    </location>
</feature>
<gene>
    <name evidence="7" type="ORF">K450DRAFT_251655</name>
</gene>
<comment type="caution">
    <text evidence="7">The sequence shown here is derived from an EMBL/GenBank/DDBJ whole genome shotgun (WGS) entry which is preliminary data.</text>
</comment>
<dbReference type="PANTHER" id="PTHR44040:SF1">
    <property type="entry name" value="RETINOBLASTOMA-BINDING PROTEIN 5"/>
    <property type="match status" value="1"/>
</dbReference>
<keyword evidence="3" id="KW-0677">Repeat</keyword>
<keyword evidence="2 5" id="KW-0853">WD repeat</keyword>
<dbReference type="GO" id="GO:0048188">
    <property type="term" value="C:Set1C/COMPASS complex"/>
    <property type="evidence" value="ECO:0007669"/>
    <property type="project" value="InterPro"/>
</dbReference>
<dbReference type="InterPro" id="IPR001680">
    <property type="entry name" value="WD40_rpt"/>
</dbReference>
<protein>
    <submittedName>
        <fullName evidence="7">Uncharacterized protein</fullName>
    </submittedName>
</protein>
<dbReference type="PROSITE" id="PS50082">
    <property type="entry name" value="WD_REPEATS_2"/>
    <property type="match status" value="1"/>
</dbReference>
<organism evidence="7 8">
    <name type="scientific">Umbelopsis ramanniana AG</name>
    <dbReference type="NCBI Taxonomy" id="1314678"/>
    <lineage>
        <taxon>Eukaryota</taxon>
        <taxon>Fungi</taxon>
        <taxon>Fungi incertae sedis</taxon>
        <taxon>Mucoromycota</taxon>
        <taxon>Mucoromycotina</taxon>
        <taxon>Umbelopsidomycetes</taxon>
        <taxon>Umbelopsidales</taxon>
        <taxon>Umbelopsidaceae</taxon>
        <taxon>Umbelopsis</taxon>
    </lineage>
</organism>
<dbReference type="GeneID" id="75916096"/>
<evidence type="ECO:0000256" key="4">
    <source>
        <dbReference type="ARBA" id="ARBA00023242"/>
    </source>
</evidence>
<dbReference type="InterPro" id="IPR015943">
    <property type="entry name" value="WD40/YVTN_repeat-like_dom_sf"/>
</dbReference>
<keyword evidence="8" id="KW-1185">Reference proteome</keyword>
<dbReference type="AlphaFoldDB" id="A0AAD5HCD2"/>
<feature type="compositionally biased region" description="Basic and acidic residues" evidence="6">
    <location>
        <begin position="158"/>
        <end position="170"/>
    </location>
</feature>
<feature type="region of interest" description="Disordered" evidence="6">
    <location>
        <begin position="411"/>
        <end position="452"/>
    </location>
</feature>
<dbReference type="SUPFAM" id="SSF50978">
    <property type="entry name" value="WD40 repeat-like"/>
    <property type="match status" value="1"/>
</dbReference>
<evidence type="ECO:0000256" key="3">
    <source>
        <dbReference type="ARBA" id="ARBA00022737"/>
    </source>
</evidence>
<evidence type="ECO:0000256" key="5">
    <source>
        <dbReference type="PROSITE-ProRule" id="PRU00221"/>
    </source>
</evidence>
<evidence type="ECO:0000313" key="7">
    <source>
        <dbReference type="EMBL" id="KAI8577441.1"/>
    </source>
</evidence>
<keyword evidence="4" id="KW-0539">Nucleus</keyword>
<dbReference type="InterPro" id="IPR019775">
    <property type="entry name" value="WD40_repeat_CS"/>
</dbReference>
<proteinExistence type="predicted"/>
<evidence type="ECO:0000256" key="2">
    <source>
        <dbReference type="ARBA" id="ARBA00022574"/>
    </source>
</evidence>